<comment type="caution">
    <text evidence="7">The sequence shown here is derived from an EMBL/GenBank/DDBJ whole genome shotgun (WGS) entry which is preliminary data.</text>
</comment>
<feature type="compositionally biased region" description="Low complexity" evidence="1">
    <location>
        <begin position="1136"/>
        <end position="1158"/>
    </location>
</feature>
<dbReference type="GO" id="GO:0005935">
    <property type="term" value="C:cellular bud neck"/>
    <property type="evidence" value="ECO:0007669"/>
    <property type="project" value="TreeGrafter"/>
</dbReference>
<dbReference type="Pfam" id="PF12768">
    <property type="entry name" value="Rax2"/>
    <property type="match status" value="1"/>
</dbReference>
<dbReference type="AlphaFoldDB" id="A0AAV5RWQ6"/>
<dbReference type="Pfam" id="PF20843">
    <property type="entry name" value="Rax2_3"/>
    <property type="match status" value="1"/>
</dbReference>
<dbReference type="InterPro" id="IPR024982">
    <property type="entry name" value="Rax2-like_C"/>
</dbReference>
<dbReference type="InterPro" id="IPR048265">
    <property type="entry name" value="Rax2-like_third"/>
</dbReference>
<sequence length="1236" mass="134775">MLHSLTTVWFIALGLLQASMPLVSGESGSISSIEQQLGIQKIQPVSLGSEIQLLGDVDSLSFYTYTGQQNFTKGNPAVDTSGSSLIYYADDTFIRLVATDDIETSTIIQHITPLGEDAFILSGNGTLLGNDLSRQLVYNLTTLSATPIFDRQLDDVTSILIDDNQVYFGGNFTYNHSHSVAVWNWRTNTTSSLPFGGFGSGSVINSIKKLDSDNLLFAGKFFTLDNSSYLTRTVLNSSSSTNMSSIEINPLVSLSETVWTIDSSSEFNSENFVCPSSQRESWFETGTSAAISGKLPYSISPTKLRVYNSPNTDNEISLFRITTGASNSILNMTYIDPTTGKVKYCDAFCPLFTRKTLNSQMHDSSYSSESSFAMLNNNSTIISWSNDYQDFAFANSLEINSLTFMAMGSYGSNVGLSGLQLYQNSFNSFANSTLNTPNCPGGTNITAVSLSDNIWTPVENGVDYISTHYTPNDDSVPQVDFLISLQYSGEYNINIYTPGCSGDGTCTSRGIVNVTVWNDNDNSVISTKSIYQNNDQLKYDNLFVGQLEPSTYRITLKYQSGLYASTSPVTVVADQVSVSIVNLDLSDVSNLTASSTKKSTKLNGLLQYQKSNFTSSFNSSQSPIANTSLIQYAVDHFESNSSIFASLYDKKTLLLGSNAQGVSVLSLEDDISIQKSNFGQIGGSVSGLFEFENSTFITGEGLNYSDWKTHNSIYNGTFYNADIDYDVSIASFANLTYDNSELLILNDNYIFNVSNSSPVKNNSGLSISLYAAGKNLDNEMLLFGDIARNQFSNIDGSVSLSQNNTIRSLDVSGSQPYSALYLNDSATVYAYQNNNSKTQLKFDGRSDYNAEWTWNGKIQYWLYSNNQSIIIAGISNDNGNGSVLSVFDTSSMEAIKEVNIASSSSKINSLLNFEANSTVMVGGDFSLSDVGCEGLCLFNYKSGNWSAFAGNLINGVVTDLEVYNESYVLISGQYNTKNTTGITLGMYDLEHDTLIPLRKDDTKLNSFSVANNDIVTWNSTVLNIYSNGVWTEQKISNVNSSSTISGVYSIQGSGSDSSLEKRDSSSQSTSLVLLGQFYDSTYGNIQALTYDFSHWTPYIFFNSQEDSQNSAISGFVNQDISSLQNTNIFLHNSTTASTSSLSSNSSSSSSTSATSTSSHKPKPTKSSTHSKKVHRGFVVLIGLALALGTVMLLGIFGVIFAALFRDEEIQYQPLTPHINDNDLANAQPPEKIMKFI</sequence>
<dbReference type="InterPro" id="IPR048266">
    <property type="entry name" value="Rax2-like_second"/>
</dbReference>
<gene>
    <name evidence="7" type="ORF">DAKH74_026360</name>
</gene>
<protein>
    <submittedName>
        <fullName evidence="7">Rax2 protein</fullName>
    </submittedName>
</protein>
<feature type="domain" description="Rax2-like third" evidence="6">
    <location>
        <begin position="428"/>
        <end position="580"/>
    </location>
</feature>
<proteinExistence type="predicted"/>
<feature type="region of interest" description="Disordered" evidence="1">
    <location>
        <begin position="1136"/>
        <end position="1169"/>
    </location>
</feature>
<feature type="chain" id="PRO_5043349532" evidence="3">
    <location>
        <begin position="26"/>
        <end position="1236"/>
    </location>
</feature>
<evidence type="ECO:0000259" key="5">
    <source>
        <dbReference type="Pfam" id="PF20842"/>
    </source>
</evidence>
<dbReference type="GO" id="GO:0005621">
    <property type="term" value="C:cellular bud scar"/>
    <property type="evidence" value="ECO:0007669"/>
    <property type="project" value="TreeGrafter"/>
</dbReference>
<keyword evidence="3" id="KW-0732">Signal</keyword>
<evidence type="ECO:0000256" key="2">
    <source>
        <dbReference type="SAM" id="Phobius"/>
    </source>
</evidence>
<evidence type="ECO:0000313" key="7">
    <source>
        <dbReference type="EMBL" id="GMM56020.1"/>
    </source>
</evidence>
<dbReference type="PANTHER" id="PTHR31778">
    <property type="entry name" value="BUD SITE SELECTION PROTEIN RAX2"/>
    <property type="match status" value="1"/>
</dbReference>
<evidence type="ECO:0000259" key="6">
    <source>
        <dbReference type="Pfam" id="PF20843"/>
    </source>
</evidence>
<keyword evidence="2" id="KW-1133">Transmembrane helix</keyword>
<reference evidence="7 8" key="1">
    <citation type="journal article" date="2023" name="Elife">
        <title>Identification of key yeast species and microbe-microbe interactions impacting larval growth of Drosophila in the wild.</title>
        <authorList>
            <person name="Mure A."/>
            <person name="Sugiura Y."/>
            <person name="Maeda R."/>
            <person name="Honda K."/>
            <person name="Sakurai N."/>
            <person name="Takahashi Y."/>
            <person name="Watada M."/>
            <person name="Katoh T."/>
            <person name="Gotoh A."/>
            <person name="Gotoh Y."/>
            <person name="Taniguchi I."/>
            <person name="Nakamura K."/>
            <person name="Hayashi T."/>
            <person name="Katayama T."/>
            <person name="Uemura T."/>
            <person name="Hattori Y."/>
        </authorList>
    </citation>
    <scope>NUCLEOTIDE SEQUENCE [LARGE SCALE GENOMIC DNA]</scope>
    <source>
        <strain evidence="7 8">KH-74</strain>
    </source>
</reference>
<name>A0AAV5RWQ6_MAUHU</name>
<feature type="domain" description="Rax2-like second" evidence="5">
    <location>
        <begin position="249"/>
        <end position="416"/>
    </location>
</feature>
<keyword evidence="8" id="KW-1185">Reference proteome</keyword>
<evidence type="ECO:0000256" key="1">
    <source>
        <dbReference type="SAM" id="MobiDB-lite"/>
    </source>
</evidence>
<dbReference type="Pfam" id="PF20842">
    <property type="entry name" value="Rax2_2"/>
    <property type="match status" value="1"/>
</dbReference>
<dbReference type="PANTHER" id="PTHR31778:SF2">
    <property type="entry name" value="BUD SITE SELECTION PROTEIN RAX2"/>
    <property type="match status" value="1"/>
</dbReference>
<feature type="compositionally biased region" description="Basic residues" evidence="1">
    <location>
        <begin position="1159"/>
        <end position="1169"/>
    </location>
</feature>
<evidence type="ECO:0000313" key="8">
    <source>
        <dbReference type="Proteomes" id="UP001377567"/>
    </source>
</evidence>
<dbReference type="GO" id="GO:1902929">
    <property type="term" value="C:plasma membrane of growing cell tip"/>
    <property type="evidence" value="ECO:0007669"/>
    <property type="project" value="TreeGrafter"/>
</dbReference>
<keyword evidence="2" id="KW-0472">Membrane</keyword>
<evidence type="ECO:0000256" key="3">
    <source>
        <dbReference type="SAM" id="SignalP"/>
    </source>
</evidence>
<dbReference type="GO" id="GO:0000282">
    <property type="term" value="P:cellular bud site selection"/>
    <property type="evidence" value="ECO:0007669"/>
    <property type="project" value="TreeGrafter"/>
</dbReference>
<feature type="signal peptide" evidence="3">
    <location>
        <begin position="1"/>
        <end position="25"/>
    </location>
</feature>
<keyword evidence="2" id="KW-0812">Transmembrane</keyword>
<feature type="transmembrane region" description="Helical" evidence="2">
    <location>
        <begin position="1177"/>
        <end position="1204"/>
    </location>
</feature>
<dbReference type="EMBL" id="BTGD01000006">
    <property type="protein sequence ID" value="GMM56020.1"/>
    <property type="molecule type" value="Genomic_DNA"/>
</dbReference>
<accession>A0AAV5RWQ6</accession>
<dbReference type="Proteomes" id="UP001377567">
    <property type="component" value="Unassembled WGS sequence"/>
</dbReference>
<feature type="domain" description="Rax2-like C-terminal" evidence="4">
    <location>
        <begin position="884"/>
        <end position="1123"/>
    </location>
</feature>
<evidence type="ECO:0000259" key="4">
    <source>
        <dbReference type="Pfam" id="PF12768"/>
    </source>
</evidence>
<organism evidence="7 8">
    <name type="scientific">Maudiozyma humilis</name>
    <name type="common">Sour dough yeast</name>
    <name type="synonym">Kazachstania humilis</name>
    <dbReference type="NCBI Taxonomy" id="51915"/>
    <lineage>
        <taxon>Eukaryota</taxon>
        <taxon>Fungi</taxon>
        <taxon>Dikarya</taxon>
        <taxon>Ascomycota</taxon>
        <taxon>Saccharomycotina</taxon>
        <taxon>Saccharomycetes</taxon>
        <taxon>Saccharomycetales</taxon>
        <taxon>Saccharomycetaceae</taxon>
        <taxon>Maudiozyma</taxon>
    </lineage>
</organism>